<protein>
    <submittedName>
        <fullName evidence="3">Uncharacterized protein</fullName>
    </submittedName>
</protein>
<evidence type="ECO:0000313" key="4">
    <source>
        <dbReference type="Proteomes" id="UP001150238"/>
    </source>
</evidence>
<dbReference type="AlphaFoldDB" id="A0A9W8ZX33"/>
<reference evidence="3" key="2">
    <citation type="journal article" date="2023" name="Proc. Natl. Acad. Sci. U.S.A.">
        <title>A global phylogenomic analysis of the shiitake genus Lentinula.</title>
        <authorList>
            <person name="Sierra-Patev S."/>
            <person name="Min B."/>
            <person name="Naranjo-Ortiz M."/>
            <person name="Looney B."/>
            <person name="Konkel Z."/>
            <person name="Slot J.C."/>
            <person name="Sakamoto Y."/>
            <person name="Steenwyk J.L."/>
            <person name="Rokas A."/>
            <person name="Carro J."/>
            <person name="Camarero S."/>
            <person name="Ferreira P."/>
            <person name="Molpeceres G."/>
            <person name="Ruiz-Duenas F.J."/>
            <person name="Serrano A."/>
            <person name="Henrissat B."/>
            <person name="Drula E."/>
            <person name="Hughes K.W."/>
            <person name="Mata J.L."/>
            <person name="Ishikawa N.K."/>
            <person name="Vargas-Isla R."/>
            <person name="Ushijima S."/>
            <person name="Smith C.A."/>
            <person name="Donoghue J."/>
            <person name="Ahrendt S."/>
            <person name="Andreopoulos W."/>
            <person name="He G."/>
            <person name="LaButti K."/>
            <person name="Lipzen A."/>
            <person name="Ng V."/>
            <person name="Riley R."/>
            <person name="Sandor L."/>
            <person name="Barry K."/>
            <person name="Martinez A.T."/>
            <person name="Xiao Y."/>
            <person name="Gibbons J.G."/>
            <person name="Terashima K."/>
            <person name="Grigoriev I.V."/>
            <person name="Hibbett D."/>
        </authorList>
    </citation>
    <scope>NUCLEOTIDE SEQUENCE</scope>
    <source>
        <strain evidence="3">Sp2 HRB7682 ss15</strain>
    </source>
</reference>
<evidence type="ECO:0000256" key="1">
    <source>
        <dbReference type="SAM" id="MobiDB-lite"/>
    </source>
</evidence>
<keyword evidence="2" id="KW-0732">Signal</keyword>
<evidence type="ECO:0000313" key="3">
    <source>
        <dbReference type="EMBL" id="KAJ4468623.1"/>
    </source>
</evidence>
<sequence>MRINSLIVLVLASVMVRALPTSDARSKPGGIRKTSQKSGLQVSPNARLRKKVTFKDPFRGQTLYIMLESETLAPEHDEDSKEANKQIVQFLHYPDIWEALNLSKYQKPDSEGPHSNDALNIHIHGRPHPEHDKDELHFTITGPEQTSKW</sequence>
<comment type="caution">
    <text evidence="3">The sequence shown here is derived from an EMBL/GenBank/DDBJ whole genome shotgun (WGS) entry which is preliminary data.</text>
</comment>
<evidence type="ECO:0000256" key="2">
    <source>
        <dbReference type="SAM" id="SignalP"/>
    </source>
</evidence>
<feature type="region of interest" description="Disordered" evidence="1">
    <location>
        <begin position="22"/>
        <end position="44"/>
    </location>
</feature>
<dbReference type="EMBL" id="JANVFS010000037">
    <property type="protein sequence ID" value="KAJ4468623.1"/>
    <property type="molecule type" value="Genomic_DNA"/>
</dbReference>
<feature type="chain" id="PRO_5040739611" evidence="2">
    <location>
        <begin position="19"/>
        <end position="149"/>
    </location>
</feature>
<organism evidence="3 4">
    <name type="scientific">Lentinula lateritia</name>
    <dbReference type="NCBI Taxonomy" id="40482"/>
    <lineage>
        <taxon>Eukaryota</taxon>
        <taxon>Fungi</taxon>
        <taxon>Dikarya</taxon>
        <taxon>Basidiomycota</taxon>
        <taxon>Agaricomycotina</taxon>
        <taxon>Agaricomycetes</taxon>
        <taxon>Agaricomycetidae</taxon>
        <taxon>Agaricales</taxon>
        <taxon>Marasmiineae</taxon>
        <taxon>Omphalotaceae</taxon>
        <taxon>Lentinula</taxon>
    </lineage>
</organism>
<reference evidence="3" key="1">
    <citation type="submission" date="2022-08" db="EMBL/GenBank/DDBJ databases">
        <authorList>
            <consortium name="DOE Joint Genome Institute"/>
            <person name="Min B."/>
            <person name="Riley R."/>
            <person name="Sierra-Patev S."/>
            <person name="Naranjo-Ortiz M."/>
            <person name="Looney B."/>
            <person name="Konkel Z."/>
            <person name="Slot J.C."/>
            <person name="Sakamoto Y."/>
            <person name="Steenwyk J.L."/>
            <person name="Rokas A."/>
            <person name="Carro J."/>
            <person name="Camarero S."/>
            <person name="Ferreira P."/>
            <person name="Molpeceres G."/>
            <person name="Ruiz-Duenas F.J."/>
            <person name="Serrano A."/>
            <person name="Henrissat B."/>
            <person name="Drula E."/>
            <person name="Hughes K.W."/>
            <person name="Mata J.L."/>
            <person name="Ishikawa N.K."/>
            <person name="Vargas-Isla R."/>
            <person name="Ushijima S."/>
            <person name="Smith C.A."/>
            <person name="Ahrendt S."/>
            <person name="Andreopoulos W."/>
            <person name="He G."/>
            <person name="Labutti K."/>
            <person name="Lipzen A."/>
            <person name="Ng V."/>
            <person name="Sandor L."/>
            <person name="Barry K."/>
            <person name="Martinez A.T."/>
            <person name="Xiao Y."/>
            <person name="Gibbons J.G."/>
            <person name="Terashima K."/>
            <person name="Hibbett D.S."/>
            <person name="Grigoriev I.V."/>
        </authorList>
    </citation>
    <scope>NUCLEOTIDE SEQUENCE</scope>
    <source>
        <strain evidence="3">Sp2 HRB7682 ss15</strain>
    </source>
</reference>
<accession>A0A9W8ZX33</accession>
<feature type="region of interest" description="Disordered" evidence="1">
    <location>
        <begin position="107"/>
        <end position="135"/>
    </location>
</feature>
<dbReference type="Proteomes" id="UP001150238">
    <property type="component" value="Unassembled WGS sequence"/>
</dbReference>
<gene>
    <name evidence="3" type="ORF">C8J55DRAFT_524548</name>
</gene>
<name>A0A9W8ZX33_9AGAR</name>
<proteinExistence type="predicted"/>
<feature type="signal peptide" evidence="2">
    <location>
        <begin position="1"/>
        <end position="18"/>
    </location>
</feature>